<dbReference type="OrthoDB" id="5295733at2"/>
<protein>
    <submittedName>
        <fullName evidence="7">Integral membrane protein TerC family protein</fullName>
    </submittedName>
</protein>
<feature type="transmembrane region" description="Helical" evidence="6">
    <location>
        <begin position="168"/>
        <end position="186"/>
    </location>
</feature>
<evidence type="ECO:0000313" key="8">
    <source>
        <dbReference type="Proteomes" id="UP000237798"/>
    </source>
</evidence>
<feature type="transmembrane region" description="Helical" evidence="6">
    <location>
        <begin position="12"/>
        <end position="31"/>
    </location>
</feature>
<evidence type="ECO:0000256" key="3">
    <source>
        <dbReference type="ARBA" id="ARBA00022692"/>
    </source>
</evidence>
<evidence type="ECO:0000256" key="5">
    <source>
        <dbReference type="ARBA" id="ARBA00023136"/>
    </source>
</evidence>
<dbReference type="GO" id="GO:0016020">
    <property type="term" value="C:membrane"/>
    <property type="evidence" value="ECO:0007669"/>
    <property type="project" value="UniProtKB-SubCell"/>
</dbReference>
<feature type="transmembrane region" description="Helical" evidence="6">
    <location>
        <begin position="198"/>
        <end position="218"/>
    </location>
</feature>
<evidence type="ECO:0000313" key="7">
    <source>
        <dbReference type="EMBL" id="PRR85452.1"/>
    </source>
</evidence>
<evidence type="ECO:0000256" key="2">
    <source>
        <dbReference type="ARBA" id="ARBA00007511"/>
    </source>
</evidence>
<gene>
    <name evidence="7" type="ORF">CLLU_15220</name>
</gene>
<name>A0A2T0BNQ2_9CLOT</name>
<dbReference type="PANTHER" id="PTHR30238">
    <property type="entry name" value="MEMBRANE BOUND PREDICTED REDOX MODULATOR"/>
    <property type="match status" value="1"/>
</dbReference>
<comment type="caution">
    <text evidence="7">The sequence shown here is derived from an EMBL/GenBank/DDBJ whole genome shotgun (WGS) entry which is preliminary data.</text>
</comment>
<sequence>MDNLATFLSGALQITLLDIVLSGDNIGVIALATRDLPKKHAKLASMIGVFTAVFMRILFACLITYILMIEWLPIKLVGGILLIKITWNFISPNSKKSRKKKITPTGKYLAAVSSIVIADITMSLDNVLAIAGAAEGHIWLIVFGLMLNIPIIFFGSQYVARLMKKHPIIIYIGGAILAHTAFKMLLEDRLLASYVSPVIANVISFGFALIVLLYGLYITTRPVSVSLKEFKQQHSKVN</sequence>
<keyword evidence="5 6" id="KW-0472">Membrane</keyword>
<comment type="similarity">
    <text evidence="2">Belongs to the TerC family.</text>
</comment>
<dbReference type="InterPro" id="IPR022301">
    <property type="entry name" value="Integral_membrane_YjbE"/>
</dbReference>
<evidence type="ECO:0000256" key="6">
    <source>
        <dbReference type="SAM" id="Phobius"/>
    </source>
</evidence>
<dbReference type="AlphaFoldDB" id="A0A2T0BNQ2"/>
<feature type="transmembrane region" description="Helical" evidence="6">
    <location>
        <begin position="72"/>
        <end position="90"/>
    </location>
</feature>
<dbReference type="Proteomes" id="UP000237798">
    <property type="component" value="Unassembled WGS sequence"/>
</dbReference>
<dbReference type="PANTHER" id="PTHR30238:SF4">
    <property type="entry name" value="SLL1022 PROTEIN"/>
    <property type="match status" value="1"/>
</dbReference>
<dbReference type="RefSeq" id="WP_106009131.1">
    <property type="nucleotide sequence ID" value="NZ_PVXP01000016.1"/>
</dbReference>
<feature type="transmembrane region" description="Helical" evidence="6">
    <location>
        <begin position="110"/>
        <end position="131"/>
    </location>
</feature>
<accession>A0A2T0BNQ2</accession>
<feature type="transmembrane region" description="Helical" evidence="6">
    <location>
        <begin position="137"/>
        <end position="156"/>
    </location>
</feature>
<dbReference type="InterPro" id="IPR005496">
    <property type="entry name" value="Integral_membrane_TerC"/>
</dbReference>
<keyword evidence="8" id="KW-1185">Reference proteome</keyword>
<keyword evidence="4 6" id="KW-1133">Transmembrane helix</keyword>
<reference evidence="7 8" key="1">
    <citation type="submission" date="2018-03" db="EMBL/GenBank/DDBJ databases">
        <title>Genome sequence of Clostridium luticellarii DSM 29923.</title>
        <authorList>
            <person name="Poehlein A."/>
            <person name="Daniel R."/>
        </authorList>
    </citation>
    <scope>NUCLEOTIDE SEQUENCE [LARGE SCALE GENOMIC DNA]</scope>
    <source>
        <strain evidence="7 8">DSM 29923</strain>
    </source>
</reference>
<evidence type="ECO:0000256" key="4">
    <source>
        <dbReference type="ARBA" id="ARBA00022989"/>
    </source>
</evidence>
<comment type="subcellular location">
    <subcellularLocation>
        <location evidence="1">Membrane</location>
        <topology evidence="1">Multi-pass membrane protein</topology>
    </subcellularLocation>
</comment>
<keyword evidence="3 6" id="KW-0812">Transmembrane</keyword>
<evidence type="ECO:0000256" key="1">
    <source>
        <dbReference type="ARBA" id="ARBA00004141"/>
    </source>
</evidence>
<dbReference type="Pfam" id="PF03741">
    <property type="entry name" value="TerC"/>
    <property type="match status" value="1"/>
</dbReference>
<dbReference type="NCBIfam" id="TIGR03717">
    <property type="entry name" value="R_switched_YjbE"/>
    <property type="match status" value="1"/>
</dbReference>
<feature type="transmembrane region" description="Helical" evidence="6">
    <location>
        <begin position="43"/>
        <end position="66"/>
    </location>
</feature>
<dbReference type="EMBL" id="PVXP01000016">
    <property type="protein sequence ID" value="PRR85452.1"/>
    <property type="molecule type" value="Genomic_DNA"/>
</dbReference>
<organism evidence="7 8">
    <name type="scientific">Clostridium luticellarii</name>
    <dbReference type="NCBI Taxonomy" id="1691940"/>
    <lineage>
        <taxon>Bacteria</taxon>
        <taxon>Bacillati</taxon>
        <taxon>Bacillota</taxon>
        <taxon>Clostridia</taxon>
        <taxon>Eubacteriales</taxon>
        <taxon>Clostridiaceae</taxon>
        <taxon>Clostridium</taxon>
    </lineage>
</organism>
<proteinExistence type="inferred from homology"/>